<protein>
    <submittedName>
        <fullName evidence="1">Uncharacterized protein</fullName>
    </submittedName>
</protein>
<name>A0ABW3RZ48_9BACL</name>
<accession>A0ABW3RZ48</accession>
<sequence length="66" mass="7814">MELEAKNPYDKNAKIFKIQINDGNLWNLIKVDQIYFATYEYEDITNKVKLVSIKYPSEPNDNKSEK</sequence>
<evidence type="ECO:0000313" key="2">
    <source>
        <dbReference type="Proteomes" id="UP001597262"/>
    </source>
</evidence>
<organism evidence="1 2">
    <name type="scientific">Paenibacillus puldeungensis</name>
    <dbReference type="NCBI Taxonomy" id="696536"/>
    <lineage>
        <taxon>Bacteria</taxon>
        <taxon>Bacillati</taxon>
        <taxon>Bacillota</taxon>
        <taxon>Bacilli</taxon>
        <taxon>Bacillales</taxon>
        <taxon>Paenibacillaceae</taxon>
        <taxon>Paenibacillus</taxon>
    </lineage>
</organism>
<proteinExistence type="predicted"/>
<keyword evidence="2" id="KW-1185">Reference proteome</keyword>
<gene>
    <name evidence="1" type="ORF">ACFQ3W_16125</name>
</gene>
<reference evidence="2" key="1">
    <citation type="journal article" date="2019" name="Int. J. Syst. Evol. Microbiol.">
        <title>The Global Catalogue of Microorganisms (GCM) 10K type strain sequencing project: providing services to taxonomists for standard genome sequencing and annotation.</title>
        <authorList>
            <consortium name="The Broad Institute Genomics Platform"/>
            <consortium name="The Broad Institute Genome Sequencing Center for Infectious Disease"/>
            <person name="Wu L."/>
            <person name="Ma J."/>
        </authorList>
    </citation>
    <scope>NUCLEOTIDE SEQUENCE [LARGE SCALE GENOMIC DNA]</scope>
    <source>
        <strain evidence="2">CCUG 59189</strain>
    </source>
</reference>
<dbReference type="Proteomes" id="UP001597262">
    <property type="component" value="Unassembled WGS sequence"/>
</dbReference>
<evidence type="ECO:0000313" key="1">
    <source>
        <dbReference type="EMBL" id="MFD1177817.1"/>
    </source>
</evidence>
<dbReference type="EMBL" id="JBHTLM010000012">
    <property type="protein sequence ID" value="MFD1177817.1"/>
    <property type="molecule type" value="Genomic_DNA"/>
</dbReference>
<comment type="caution">
    <text evidence="1">The sequence shown here is derived from an EMBL/GenBank/DDBJ whole genome shotgun (WGS) entry which is preliminary data.</text>
</comment>